<evidence type="ECO:0000313" key="1">
    <source>
        <dbReference type="EMBL" id="DAF52939.1"/>
    </source>
</evidence>
<accession>A0A8S5SQ57</accession>
<reference evidence="1" key="1">
    <citation type="journal article" date="2021" name="Proc. Natl. Acad. Sci. U.S.A.">
        <title>A Catalog of Tens of Thousands of Viruses from Human Metagenomes Reveals Hidden Associations with Chronic Diseases.</title>
        <authorList>
            <person name="Tisza M.J."/>
            <person name="Buck C.B."/>
        </authorList>
    </citation>
    <scope>NUCLEOTIDE SEQUENCE</scope>
    <source>
        <strain evidence="1">CtGAB12</strain>
    </source>
</reference>
<name>A0A8S5SQ57_9CAUD</name>
<protein>
    <submittedName>
        <fullName evidence="1">Head decoration protein, Viral protein.5A</fullName>
    </submittedName>
</protein>
<proteinExistence type="predicted"/>
<sequence length="112" mass="12104">MAYFEQVNGVAADYLLGGGGVPVLTQNVKVAVGDYKRGQVLENNAGTFQKIASGKPAGIVVSDTTATTDHNVLTVYISGRFNREVLVVDQTYKINDHEADFKDAHLFLTSIK</sequence>
<dbReference type="EMBL" id="BK032644">
    <property type="protein sequence ID" value="DAF52939.1"/>
    <property type="molecule type" value="Genomic_DNA"/>
</dbReference>
<organism evidence="1">
    <name type="scientific">Caudovirales sp. ctGAB12</name>
    <dbReference type="NCBI Taxonomy" id="2827632"/>
    <lineage>
        <taxon>Viruses</taxon>
        <taxon>Duplodnaviria</taxon>
        <taxon>Heunggongvirae</taxon>
        <taxon>Uroviricota</taxon>
        <taxon>Caudoviricetes</taxon>
    </lineage>
</organism>